<dbReference type="PANTHER" id="PTHR43725">
    <property type="entry name" value="UDP-GLUCOSE 4-EPIMERASE"/>
    <property type="match status" value="1"/>
</dbReference>
<proteinExistence type="inferred from homology"/>
<dbReference type="InterPro" id="IPR036291">
    <property type="entry name" value="NAD(P)-bd_dom_sf"/>
</dbReference>
<dbReference type="Gene3D" id="3.40.50.720">
    <property type="entry name" value="NAD(P)-binding Rossmann-like Domain"/>
    <property type="match status" value="1"/>
</dbReference>
<name>A0A7H9CFA8_9BACT</name>
<evidence type="ECO:0000259" key="11">
    <source>
        <dbReference type="Pfam" id="PF01370"/>
    </source>
</evidence>
<dbReference type="InterPro" id="IPR001509">
    <property type="entry name" value="Epimerase_deHydtase"/>
</dbReference>
<dbReference type="Gene3D" id="3.90.25.10">
    <property type="entry name" value="UDP-galactose 4-epimerase, domain 1"/>
    <property type="match status" value="1"/>
</dbReference>
<keyword evidence="13" id="KW-1185">Reference proteome</keyword>
<dbReference type="GO" id="GO:0003978">
    <property type="term" value="F:UDP-glucose 4-epimerase activity"/>
    <property type="evidence" value="ECO:0007669"/>
    <property type="project" value="UniProtKB-UniRule"/>
</dbReference>
<evidence type="ECO:0000313" key="12">
    <source>
        <dbReference type="EMBL" id="QLI04860.1"/>
    </source>
</evidence>
<keyword evidence="8 10" id="KW-0413">Isomerase</keyword>
<dbReference type="UniPathway" id="UPA00214"/>
<comment type="similarity">
    <text evidence="4 10">Belongs to the NAD(P)-dependent epimerase/dehydratase family.</text>
</comment>
<evidence type="ECO:0000256" key="10">
    <source>
        <dbReference type="RuleBase" id="RU366046"/>
    </source>
</evidence>
<dbReference type="KEGG" id="cinf:CINF_0316"/>
<evidence type="ECO:0000313" key="13">
    <source>
        <dbReference type="Proteomes" id="UP000509414"/>
    </source>
</evidence>
<evidence type="ECO:0000256" key="2">
    <source>
        <dbReference type="ARBA" id="ARBA00001911"/>
    </source>
</evidence>
<dbReference type="RefSeq" id="WP_179975499.1">
    <property type="nucleotide sequence ID" value="NZ_CP049075.1"/>
</dbReference>
<accession>A0A7H9CFA8</accession>
<dbReference type="EMBL" id="CP049075">
    <property type="protein sequence ID" value="QLI04860.1"/>
    <property type="molecule type" value="Genomic_DNA"/>
</dbReference>
<dbReference type="NCBIfam" id="TIGR01179">
    <property type="entry name" value="galE"/>
    <property type="match status" value="1"/>
</dbReference>
<comment type="catalytic activity">
    <reaction evidence="1 10">
        <text>UDP-alpha-D-glucose = UDP-alpha-D-galactose</text>
        <dbReference type="Rhea" id="RHEA:22168"/>
        <dbReference type="ChEBI" id="CHEBI:58885"/>
        <dbReference type="ChEBI" id="CHEBI:66914"/>
        <dbReference type="EC" id="5.1.3.2"/>
    </reaction>
</comment>
<evidence type="ECO:0000256" key="3">
    <source>
        <dbReference type="ARBA" id="ARBA00004947"/>
    </source>
</evidence>
<dbReference type="PANTHER" id="PTHR43725:SF53">
    <property type="entry name" value="UDP-ARABINOSE 4-EPIMERASE 1"/>
    <property type="match status" value="1"/>
</dbReference>
<evidence type="ECO:0000256" key="7">
    <source>
        <dbReference type="ARBA" id="ARBA00023027"/>
    </source>
</evidence>
<evidence type="ECO:0000256" key="6">
    <source>
        <dbReference type="ARBA" id="ARBA00018569"/>
    </source>
</evidence>
<organism evidence="12 13">
    <name type="scientific">Candidatus Campylobacter infans</name>
    <dbReference type="NCBI Taxonomy" id="2561898"/>
    <lineage>
        <taxon>Bacteria</taxon>
        <taxon>Pseudomonadati</taxon>
        <taxon>Campylobacterota</taxon>
        <taxon>Epsilonproteobacteria</taxon>
        <taxon>Campylobacterales</taxon>
        <taxon>Campylobacteraceae</taxon>
        <taxon>Campylobacter</taxon>
    </lineage>
</organism>
<evidence type="ECO:0000256" key="9">
    <source>
        <dbReference type="ARBA" id="ARBA00023277"/>
    </source>
</evidence>
<evidence type="ECO:0000256" key="4">
    <source>
        <dbReference type="ARBA" id="ARBA00007637"/>
    </source>
</evidence>
<keyword evidence="9 10" id="KW-0119">Carbohydrate metabolism</keyword>
<evidence type="ECO:0000256" key="5">
    <source>
        <dbReference type="ARBA" id="ARBA00013189"/>
    </source>
</evidence>
<dbReference type="SUPFAM" id="SSF51735">
    <property type="entry name" value="NAD(P)-binding Rossmann-fold domains"/>
    <property type="match status" value="1"/>
</dbReference>
<protein>
    <recommendedName>
        <fullName evidence="6 10">UDP-glucose 4-epimerase</fullName>
        <ecNumber evidence="5 10">5.1.3.2</ecNumber>
    </recommendedName>
</protein>
<dbReference type="GO" id="GO:0033499">
    <property type="term" value="P:galactose catabolic process via UDP-galactose, Leloir pathway"/>
    <property type="evidence" value="ECO:0007669"/>
    <property type="project" value="TreeGrafter"/>
</dbReference>
<dbReference type="EC" id="5.1.3.2" evidence="5 10"/>
<dbReference type="InterPro" id="IPR005886">
    <property type="entry name" value="UDP_G4E"/>
</dbReference>
<dbReference type="Proteomes" id="UP000509414">
    <property type="component" value="Chromosome"/>
</dbReference>
<comment type="pathway">
    <text evidence="3 10">Carbohydrate metabolism; galactose metabolism.</text>
</comment>
<dbReference type="CDD" id="cd05247">
    <property type="entry name" value="UDP_G4E_1_SDR_e"/>
    <property type="match status" value="1"/>
</dbReference>
<comment type="subunit">
    <text evidence="10">Homodimer.</text>
</comment>
<dbReference type="Pfam" id="PF01370">
    <property type="entry name" value="Epimerase"/>
    <property type="match status" value="1"/>
</dbReference>
<dbReference type="AlphaFoldDB" id="A0A7H9CFA8"/>
<comment type="cofactor">
    <cofactor evidence="2 10">
        <name>NAD(+)</name>
        <dbReference type="ChEBI" id="CHEBI:57540"/>
    </cofactor>
</comment>
<feature type="domain" description="NAD-dependent epimerase/dehydratase" evidence="11">
    <location>
        <begin position="3"/>
        <end position="259"/>
    </location>
</feature>
<reference evidence="12 13" key="1">
    <citation type="submission" date="2020-02" db="EMBL/GenBank/DDBJ databases">
        <title>Complete genome sequence of the novel Campylobacter species Candidatus Campylobacter infans.</title>
        <authorList>
            <person name="Duim B."/>
            <person name="Zomer A."/>
            <person name="van der Graaf L."/>
            <person name="Wagenaar J."/>
        </authorList>
    </citation>
    <scope>NUCLEOTIDE SEQUENCE [LARGE SCALE GENOMIC DNA]</scope>
    <source>
        <strain evidence="12 13">19S00001</strain>
    </source>
</reference>
<sequence>MNILITGGAGYIGSFVLRAFLEQKKHDICVVDNLSSGSLKTLEILKNLGDFSFFKCDLSDENELEKIFKSKQFEAILHFAAFIEVAQSMIEPLKYYTNNTTNTLKLINLASKYGVKYFIFSSTAAVYGEPKSALISEDSELCPLNPYGRSKMMSEQILKDYAMVNENFKYAILRYFNVAGASFDGLIGQNYPNATHLIKVVCQSITKKRENMSIFGDDYDTKDGTCIRDYIHAQDLASAHLSALDYLIKEQKSQIFNVGYGKGYSVREVIEAAKRVSKESFKILNAPRRAGDPASLIANANKLKELTNWRPKYDNLDEIIKSALEWEKKL</sequence>
<evidence type="ECO:0000256" key="1">
    <source>
        <dbReference type="ARBA" id="ARBA00000083"/>
    </source>
</evidence>
<keyword evidence="7 10" id="KW-0520">NAD</keyword>
<gene>
    <name evidence="12" type="primary">gne</name>
    <name evidence="12" type="ORF">CINF_0316</name>
</gene>
<evidence type="ECO:0000256" key="8">
    <source>
        <dbReference type="ARBA" id="ARBA00023235"/>
    </source>
</evidence>